<evidence type="ECO:0000313" key="4">
    <source>
        <dbReference type="Proteomes" id="UP000283644"/>
    </source>
</evidence>
<keyword evidence="4" id="KW-1185">Reference proteome</keyword>
<evidence type="ECO:0000256" key="1">
    <source>
        <dbReference type="SAM" id="SignalP"/>
    </source>
</evidence>
<evidence type="ECO:0000313" key="3">
    <source>
        <dbReference type="EMBL" id="RHW24422.1"/>
    </source>
</evidence>
<feature type="chain" id="PRO_5019150519" description="FlgD/Vpr Ig-like domain-containing protein" evidence="1">
    <location>
        <begin position="24"/>
        <end position="413"/>
    </location>
</feature>
<dbReference type="AlphaFoldDB" id="A0A417XVI0"/>
<feature type="domain" description="FlgD/Vpr Ig-like" evidence="2">
    <location>
        <begin position="53"/>
        <end position="122"/>
    </location>
</feature>
<keyword evidence="1" id="KW-0732">Signal</keyword>
<reference evidence="3 4" key="1">
    <citation type="submission" date="2018-09" db="EMBL/GenBank/DDBJ databases">
        <title>Genome sequencing of Nocardioides immobilis CCTCC AB 2017083 for comparison to Nocardioides silvaticus.</title>
        <authorList>
            <person name="Li C."/>
            <person name="Wang G."/>
        </authorList>
    </citation>
    <scope>NUCLEOTIDE SEQUENCE [LARGE SCALE GENOMIC DNA]</scope>
    <source>
        <strain evidence="3 4">CCTCC AB 2017083</strain>
    </source>
</reference>
<proteinExistence type="predicted"/>
<sequence>MRRVGPVVLLLLTAVLHVVPASALVTTDAKQEPLLQTVHWRVQFSPNGDGRKDAGRIRFLLSKSARVKLVVRSQITGEVVRGPVRLGRLARGEHLWRWDGKRDGGGVVPDGTYPVMVTATRGERKQTVNVANATVVTTMDRGSLVTTRLPVYPQANQVADRVLLVYLFPGWDYLTEFHADGVPRVVFEIRSGSGDVVRRGIVKHAITPTFAWYARRGDGSAMPAGDYRARMIVHDGAGNRQVFKRQLTVSHEQLIEDVFTDTLAAGQTRRFRVAEEDYCAATPSDRFPDGLSFRPCWFDGPTRAYFTYSVPFAAAPADSFRVSVTGGPTEHGTTDQGYIYGPSQAPTFTVPGDGTTTIPWQTPDLATHPFLPGLSDALWWSFSTESPDSYDVDTFTVEYRHYCEAADEECLNP</sequence>
<dbReference type="Pfam" id="PF13860">
    <property type="entry name" value="FlgD_ig"/>
    <property type="match status" value="1"/>
</dbReference>
<evidence type="ECO:0000259" key="2">
    <source>
        <dbReference type="Pfam" id="PF13860"/>
    </source>
</evidence>
<dbReference type="InterPro" id="IPR025965">
    <property type="entry name" value="FlgD/Vpr_Ig-like"/>
</dbReference>
<dbReference type="OrthoDB" id="3791027at2"/>
<name>A0A417XVI0_9ACTN</name>
<accession>A0A417XVI0</accession>
<dbReference type="Proteomes" id="UP000283644">
    <property type="component" value="Unassembled WGS sequence"/>
</dbReference>
<feature type="signal peptide" evidence="1">
    <location>
        <begin position="1"/>
        <end position="23"/>
    </location>
</feature>
<dbReference type="RefSeq" id="WP_118927846.1">
    <property type="nucleotide sequence ID" value="NZ_QXGH01000032.1"/>
</dbReference>
<gene>
    <name evidence="3" type="ORF">D0Z08_24170</name>
</gene>
<protein>
    <recommendedName>
        <fullName evidence="2">FlgD/Vpr Ig-like domain-containing protein</fullName>
    </recommendedName>
</protein>
<dbReference type="EMBL" id="QXGH01000032">
    <property type="protein sequence ID" value="RHW24422.1"/>
    <property type="molecule type" value="Genomic_DNA"/>
</dbReference>
<comment type="caution">
    <text evidence="3">The sequence shown here is derived from an EMBL/GenBank/DDBJ whole genome shotgun (WGS) entry which is preliminary data.</text>
</comment>
<organism evidence="3 4">
    <name type="scientific">Nocardioides immobilis</name>
    <dbReference type="NCBI Taxonomy" id="2049295"/>
    <lineage>
        <taxon>Bacteria</taxon>
        <taxon>Bacillati</taxon>
        <taxon>Actinomycetota</taxon>
        <taxon>Actinomycetes</taxon>
        <taxon>Propionibacteriales</taxon>
        <taxon>Nocardioidaceae</taxon>
        <taxon>Nocardioides</taxon>
    </lineage>
</organism>
<dbReference type="Gene3D" id="2.60.40.4070">
    <property type="match status" value="1"/>
</dbReference>